<feature type="domain" description="NADH:flavin oxidoreductase/NADH oxidase N-terminal" evidence="1">
    <location>
        <begin position="3"/>
        <end position="345"/>
    </location>
</feature>
<evidence type="ECO:0000259" key="1">
    <source>
        <dbReference type="Pfam" id="PF00724"/>
    </source>
</evidence>
<organism evidence="2 3">
    <name type="scientific">Luteococcus japonicus</name>
    <dbReference type="NCBI Taxonomy" id="33984"/>
    <lineage>
        <taxon>Bacteria</taxon>
        <taxon>Bacillati</taxon>
        <taxon>Actinomycetota</taxon>
        <taxon>Actinomycetes</taxon>
        <taxon>Propionibacteriales</taxon>
        <taxon>Propionibacteriaceae</taxon>
        <taxon>Luteococcus</taxon>
    </lineage>
</organism>
<dbReference type="Gene3D" id="3.20.20.70">
    <property type="entry name" value="Aldolase class I"/>
    <property type="match status" value="1"/>
</dbReference>
<dbReference type="EMBL" id="RKHG01000001">
    <property type="protein sequence ID" value="ROR55950.1"/>
    <property type="molecule type" value="Genomic_DNA"/>
</dbReference>
<dbReference type="SUPFAM" id="SSF51395">
    <property type="entry name" value="FMN-linked oxidoreductases"/>
    <property type="match status" value="1"/>
</dbReference>
<accession>A0A3N1ZYM8</accession>
<dbReference type="Pfam" id="PF00724">
    <property type="entry name" value="Oxidored_FMN"/>
    <property type="match status" value="1"/>
</dbReference>
<sequence>MIDLFAPATAGALQLKNRVTMAALTRSRAGADGVPTDLHVEYYAQRATAGLVVTEGTRTSGVGQAFIGQAGIHSHEQVAGWRRVADAVHAAGGTIVMQIMHGGRLTLSSINNGEQAEAPSAIAPVMRAPQGGEVRVSLHGADGRQDVPAPRALETDELSRIVDEFVTAARNAVAAGLDGVELHSANGYLLHEFLAPSGNQRTDEYGGSPENRARLGVAVVRAVAAEIGADRVGLRISPEHNVQGLVEDDRADVLATYGALLDGIADLDIAYLSILHADIDGDLVAALRSRFGGFTLLNSGFGSVTTREEAAHIVEDGLADAAVVGRQLIANPDLVRRWQEGLERNTPDFSTFYTPGAHGYTDYPFAGQEA</sequence>
<protein>
    <submittedName>
        <fullName evidence="2">2,4-dienoyl-CoA reductase-like NADH-dependent reductase (Old Yellow Enzyme family)</fullName>
    </submittedName>
</protein>
<evidence type="ECO:0000313" key="2">
    <source>
        <dbReference type="EMBL" id="ROR55950.1"/>
    </source>
</evidence>
<dbReference type="GO" id="GO:0010181">
    <property type="term" value="F:FMN binding"/>
    <property type="evidence" value="ECO:0007669"/>
    <property type="project" value="InterPro"/>
</dbReference>
<comment type="caution">
    <text evidence="2">The sequence shown here is derived from an EMBL/GenBank/DDBJ whole genome shotgun (WGS) entry which is preliminary data.</text>
</comment>
<gene>
    <name evidence="2" type="ORF">EDD41_3241</name>
</gene>
<evidence type="ECO:0000313" key="3">
    <source>
        <dbReference type="Proteomes" id="UP000275749"/>
    </source>
</evidence>
<dbReference type="GO" id="GO:0005829">
    <property type="term" value="C:cytosol"/>
    <property type="evidence" value="ECO:0007669"/>
    <property type="project" value="TreeGrafter"/>
</dbReference>
<reference evidence="2 3" key="1">
    <citation type="submission" date="2018-11" db="EMBL/GenBank/DDBJ databases">
        <title>Sequencing the genomes of 1000 actinobacteria strains.</title>
        <authorList>
            <person name="Klenk H.-P."/>
        </authorList>
    </citation>
    <scope>NUCLEOTIDE SEQUENCE [LARGE SCALE GENOMIC DNA]</scope>
    <source>
        <strain evidence="2 3">DSM 10546</strain>
    </source>
</reference>
<dbReference type="CDD" id="cd02933">
    <property type="entry name" value="OYE_like_FMN"/>
    <property type="match status" value="1"/>
</dbReference>
<dbReference type="InterPro" id="IPR045247">
    <property type="entry name" value="Oye-like"/>
</dbReference>
<dbReference type="GO" id="GO:0016491">
    <property type="term" value="F:oxidoreductase activity"/>
    <property type="evidence" value="ECO:0007669"/>
    <property type="project" value="InterPro"/>
</dbReference>
<dbReference type="RefSeq" id="WP_123576634.1">
    <property type="nucleotide sequence ID" value="NZ_RKHG01000001.1"/>
</dbReference>
<dbReference type="InterPro" id="IPR013785">
    <property type="entry name" value="Aldolase_TIM"/>
</dbReference>
<dbReference type="PANTHER" id="PTHR22893">
    <property type="entry name" value="NADH OXIDOREDUCTASE-RELATED"/>
    <property type="match status" value="1"/>
</dbReference>
<dbReference type="Proteomes" id="UP000275749">
    <property type="component" value="Unassembled WGS sequence"/>
</dbReference>
<dbReference type="AlphaFoldDB" id="A0A3N1ZYM8"/>
<name>A0A3N1ZYM8_9ACTN</name>
<proteinExistence type="predicted"/>
<dbReference type="PANTHER" id="PTHR22893:SF91">
    <property type="entry name" value="NADPH DEHYDROGENASE 2-RELATED"/>
    <property type="match status" value="1"/>
</dbReference>
<dbReference type="InterPro" id="IPR001155">
    <property type="entry name" value="OxRdtase_FMN_N"/>
</dbReference>